<feature type="domain" description="SAC" evidence="7">
    <location>
        <begin position="164"/>
        <end position="520"/>
    </location>
</feature>
<sequence length="787" mass="89439">MDKCSSKSKRPVESNGFTHRNSYSLQEFNVYETLTNFYIIGRDTTGLRWRVLKVDRTEASALNIYEDPTIYSKKEINDLLTTLREGNRASGGLKFVINAYGIIGFVKFLEPYYMILITKRRFLGDICGHTVYGIAGTLLLTVPHPSVSSKLAKLDAENRYKRLFASMDLTKDFFFSYTYRVMWNLQTNVRSCQHDVLPQGDMYVWNSFLSREFRSQVRTSHWTVDLVYGFFKQVKLSSESTRLTLTLIARRSRHFAGTRYRRRGINFRGRVANDVEVEQLVCDDDCEDLVKISSVVQHRGSIPVFWSQETSIFSPKPEIMLHSQKDPNYGATRLHFEDLVRRYDNPIIVLNLVKRGDSRERILANAFATSIAYLNHSLPSDRRIRFIQMDMHMFSRRFSANVLEILNRRASDLLDIIGFFHCTNLPRCFDERSFGHPPNNTMEQGGGLDCSLQKGVLRTNCIDCLDRTNLAQYAIGLAALGRQIESLGLSPVPRAGSTLAATLMGVYEKMGDVLAIQYGGSPAHNKIFPQVQGKWKALIEYEEMCRSIQRFYNNAYRDHGKQDAINVFLGNFRPQLDGLDLLELNSENNFQGSSTVHERSNSRSITDFGRRGLESMRSISFDELFEQTDFSVSSSSSSSSSKQPLSMGVSTLRSTSSREFSEMRKDFEALEGSKTFASSLEDLNVRALTHADSWMENCITPDSSQHSNPGEGTSEETNSIDQDLMTRLLSNKDYWKRGGDEGESSHDGLSGQCALRELDVDSGMTISRLGFARQDDFLKKCVDMLCV</sequence>
<keyword evidence="9" id="KW-1185">Reference proteome</keyword>
<feature type="region of interest" description="Disordered" evidence="6">
    <location>
        <begin position="632"/>
        <end position="657"/>
    </location>
</feature>
<gene>
    <name evidence="8" type="ORF">KP509_26G019200</name>
</gene>
<dbReference type="PANTHER" id="PTHR45738">
    <property type="entry name" value="POLYPHOSPHOINOSITIDE PHOSPHATASE"/>
    <property type="match status" value="1"/>
</dbReference>
<evidence type="ECO:0000256" key="5">
    <source>
        <dbReference type="ARBA" id="ARBA00023464"/>
    </source>
</evidence>
<dbReference type="PROSITE" id="PS50275">
    <property type="entry name" value="SAC"/>
    <property type="match status" value="1"/>
</dbReference>
<evidence type="ECO:0000256" key="6">
    <source>
        <dbReference type="SAM" id="MobiDB-lite"/>
    </source>
</evidence>
<dbReference type="EMBL" id="CM035431">
    <property type="protein sequence ID" value="KAH7296325.1"/>
    <property type="molecule type" value="Genomic_DNA"/>
</dbReference>
<dbReference type="InterPro" id="IPR043573">
    <property type="entry name" value="Fig4-like"/>
</dbReference>
<dbReference type="GO" id="GO:0046856">
    <property type="term" value="P:phosphatidylinositol dephosphorylation"/>
    <property type="evidence" value="ECO:0007669"/>
    <property type="project" value="InterPro"/>
</dbReference>
<feature type="compositionally biased region" description="Polar residues" evidence="6">
    <location>
        <begin position="642"/>
        <end position="657"/>
    </location>
</feature>
<keyword evidence="3" id="KW-0472">Membrane</keyword>
<dbReference type="InterPro" id="IPR002013">
    <property type="entry name" value="SAC_dom"/>
</dbReference>
<comment type="catalytic activity">
    <reaction evidence="4">
        <text>a 1,2-diacyl-sn-glycero-3-phospho-(1D-myo-inositol-3,5-bisphosphate) + H2O = a 1,2-diacyl-sn-glycero-3-phospho-(1D-myo-inositol-3-phosphate) + phosphate</text>
        <dbReference type="Rhea" id="RHEA:32955"/>
        <dbReference type="ChEBI" id="CHEBI:15377"/>
        <dbReference type="ChEBI" id="CHEBI:43474"/>
        <dbReference type="ChEBI" id="CHEBI:57923"/>
        <dbReference type="ChEBI" id="CHEBI:58088"/>
    </reaction>
</comment>
<evidence type="ECO:0000256" key="3">
    <source>
        <dbReference type="ARBA" id="ARBA00023136"/>
    </source>
</evidence>
<dbReference type="GO" id="GO:0005774">
    <property type="term" value="C:vacuolar membrane"/>
    <property type="evidence" value="ECO:0007669"/>
    <property type="project" value="UniProtKB-SubCell"/>
</dbReference>
<dbReference type="OMA" id="PHVCDDN"/>
<accession>A0A8T2RKI4</accession>
<reference evidence="8" key="1">
    <citation type="submission" date="2021-08" db="EMBL/GenBank/DDBJ databases">
        <title>WGS assembly of Ceratopteris richardii.</title>
        <authorList>
            <person name="Marchant D.B."/>
            <person name="Chen G."/>
            <person name="Jenkins J."/>
            <person name="Shu S."/>
            <person name="Leebens-Mack J."/>
            <person name="Grimwood J."/>
            <person name="Schmutz J."/>
            <person name="Soltis P."/>
            <person name="Soltis D."/>
            <person name="Chen Z.-H."/>
        </authorList>
    </citation>
    <scope>NUCLEOTIDE SEQUENCE</scope>
    <source>
        <strain evidence="8">Whitten #5841</strain>
        <tissue evidence="8">Leaf</tissue>
    </source>
</reference>
<evidence type="ECO:0000259" key="7">
    <source>
        <dbReference type="PROSITE" id="PS50275"/>
    </source>
</evidence>
<proteinExistence type="predicted"/>
<evidence type="ECO:0000256" key="2">
    <source>
        <dbReference type="ARBA" id="ARBA00022801"/>
    </source>
</evidence>
<evidence type="ECO:0000313" key="9">
    <source>
        <dbReference type="Proteomes" id="UP000825935"/>
    </source>
</evidence>
<name>A0A8T2RKI4_CERRI</name>
<dbReference type="OrthoDB" id="405996at2759"/>
<evidence type="ECO:0000313" key="8">
    <source>
        <dbReference type="EMBL" id="KAH7296324.1"/>
    </source>
</evidence>
<protein>
    <recommendedName>
        <fullName evidence="7">SAC domain-containing protein</fullName>
    </recommendedName>
</protein>
<evidence type="ECO:0000256" key="4">
    <source>
        <dbReference type="ARBA" id="ARBA00023337"/>
    </source>
</evidence>
<dbReference type="Pfam" id="PF02383">
    <property type="entry name" value="Syja_N"/>
    <property type="match status" value="1"/>
</dbReference>
<dbReference type="PANTHER" id="PTHR45738:SF3">
    <property type="entry name" value="OS03G0182400 PROTEIN"/>
    <property type="match status" value="1"/>
</dbReference>
<dbReference type="EMBL" id="CM035431">
    <property type="protein sequence ID" value="KAH7296324.1"/>
    <property type="molecule type" value="Genomic_DNA"/>
</dbReference>
<comment type="subcellular location">
    <subcellularLocation>
        <location evidence="1">Vacuole membrane</location>
        <topology evidence="1">Peripheral membrane protein</topology>
    </subcellularLocation>
</comment>
<feature type="compositionally biased region" description="Polar residues" evidence="6">
    <location>
        <begin position="700"/>
        <end position="720"/>
    </location>
</feature>
<dbReference type="Proteomes" id="UP000825935">
    <property type="component" value="Chromosome 26"/>
</dbReference>
<evidence type="ECO:0000256" key="1">
    <source>
        <dbReference type="ARBA" id="ARBA00004148"/>
    </source>
</evidence>
<dbReference type="GO" id="GO:0043813">
    <property type="term" value="F:phosphatidylinositol-3,5-bisphosphate 5-phosphatase activity"/>
    <property type="evidence" value="ECO:0007669"/>
    <property type="project" value="InterPro"/>
</dbReference>
<dbReference type="AlphaFoldDB" id="A0A8T2RKI4"/>
<organism evidence="8 9">
    <name type="scientific">Ceratopteris richardii</name>
    <name type="common">Triangle waterfern</name>
    <dbReference type="NCBI Taxonomy" id="49495"/>
    <lineage>
        <taxon>Eukaryota</taxon>
        <taxon>Viridiplantae</taxon>
        <taxon>Streptophyta</taxon>
        <taxon>Embryophyta</taxon>
        <taxon>Tracheophyta</taxon>
        <taxon>Polypodiopsida</taxon>
        <taxon>Polypodiidae</taxon>
        <taxon>Polypodiales</taxon>
        <taxon>Pteridineae</taxon>
        <taxon>Pteridaceae</taxon>
        <taxon>Parkerioideae</taxon>
        <taxon>Ceratopteris</taxon>
    </lineage>
</organism>
<keyword evidence="2" id="KW-0378">Hydrolase</keyword>
<comment type="subunit">
    <text evidence="5">Component of the PI(3,5)P2 regulatory complex at least composed of ATG18, SAC/FIG4, FAB1 and VAC14.</text>
</comment>
<feature type="region of interest" description="Disordered" evidence="6">
    <location>
        <begin position="698"/>
        <end position="720"/>
    </location>
</feature>
<comment type="caution">
    <text evidence="8">The sequence shown here is derived from an EMBL/GenBank/DDBJ whole genome shotgun (WGS) entry which is preliminary data.</text>
</comment>
<feature type="compositionally biased region" description="Low complexity" evidence="6">
    <location>
        <begin position="632"/>
        <end position="641"/>
    </location>
</feature>